<dbReference type="PANTHER" id="PTHR42951:SF4">
    <property type="entry name" value="ACYL-COENZYME A THIOESTERASE MBLAC2"/>
    <property type="match status" value="1"/>
</dbReference>
<evidence type="ECO:0000313" key="3">
    <source>
        <dbReference type="Proteomes" id="UP001597478"/>
    </source>
</evidence>
<dbReference type="CDD" id="cd16282">
    <property type="entry name" value="metallo-hydrolase-like_MBL-fold"/>
    <property type="match status" value="1"/>
</dbReference>
<dbReference type="Pfam" id="PF00753">
    <property type="entry name" value="Lactamase_B"/>
    <property type="match status" value="1"/>
</dbReference>
<dbReference type="InterPro" id="IPR036866">
    <property type="entry name" value="RibonucZ/Hydroxyglut_hydro"/>
</dbReference>
<dbReference type="SUPFAM" id="SSF56281">
    <property type="entry name" value="Metallo-hydrolase/oxidoreductase"/>
    <property type="match status" value="1"/>
</dbReference>
<proteinExistence type="predicted"/>
<protein>
    <submittedName>
        <fullName evidence="2">MBL fold metallo-hydrolase</fullName>
    </submittedName>
</protein>
<evidence type="ECO:0000259" key="1">
    <source>
        <dbReference type="SMART" id="SM00849"/>
    </source>
</evidence>
<dbReference type="InterPro" id="IPR050855">
    <property type="entry name" value="NDM-1-like"/>
</dbReference>
<sequence length="269" mass="28246">MSDGRWIQLADGIHVRRYEELDLSVGLVVGTRRCLVVDTRGSAAQGAELAAAVRELTGLPWTVALTHAHFDHSFGTAAFRPAPVWAHPGCRDALATDGEAQRAEWAARYRADGHARLAADLAASPIVLPDRLVAGSTRLDLGGRSVLLTHLGPAHTGHDLAVHVPDAGVVFAGDLVEHEPGGSFTAESFGPDTHLEAWPAALDRLLALAPDVVVPGHGEPVGRGFVVWARMTLATLAGLRAAVRSGRLDADAAVRDAPLAPDVTRAALT</sequence>
<dbReference type="EMBL" id="JBHUOF010000003">
    <property type="protein sequence ID" value="MFD2798414.1"/>
    <property type="molecule type" value="Genomic_DNA"/>
</dbReference>
<keyword evidence="3" id="KW-1185">Reference proteome</keyword>
<organism evidence="2 3">
    <name type="scientific">Prauserella oleivorans</name>
    <dbReference type="NCBI Taxonomy" id="1478153"/>
    <lineage>
        <taxon>Bacteria</taxon>
        <taxon>Bacillati</taxon>
        <taxon>Actinomycetota</taxon>
        <taxon>Actinomycetes</taxon>
        <taxon>Pseudonocardiales</taxon>
        <taxon>Pseudonocardiaceae</taxon>
        <taxon>Prauserella</taxon>
    </lineage>
</organism>
<dbReference type="SMART" id="SM00849">
    <property type="entry name" value="Lactamase_B"/>
    <property type="match status" value="1"/>
</dbReference>
<name>A0ABW5W390_9PSEU</name>
<comment type="caution">
    <text evidence="2">The sequence shown here is derived from an EMBL/GenBank/DDBJ whole genome shotgun (WGS) entry which is preliminary data.</text>
</comment>
<dbReference type="PANTHER" id="PTHR42951">
    <property type="entry name" value="METALLO-BETA-LACTAMASE DOMAIN-CONTAINING"/>
    <property type="match status" value="1"/>
</dbReference>
<evidence type="ECO:0000313" key="2">
    <source>
        <dbReference type="EMBL" id="MFD2798414.1"/>
    </source>
</evidence>
<feature type="domain" description="Metallo-beta-lactamase" evidence="1">
    <location>
        <begin position="22"/>
        <end position="217"/>
    </location>
</feature>
<dbReference type="Proteomes" id="UP001597478">
    <property type="component" value="Unassembled WGS sequence"/>
</dbReference>
<reference evidence="3" key="1">
    <citation type="journal article" date="2019" name="Int. J. Syst. Evol. Microbiol.">
        <title>The Global Catalogue of Microorganisms (GCM) 10K type strain sequencing project: providing services to taxonomists for standard genome sequencing and annotation.</title>
        <authorList>
            <consortium name="The Broad Institute Genomics Platform"/>
            <consortium name="The Broad Institute Genome Sequencing Center for Infectious Disease"/>
            <person name="Wu L."/>
            <person name="Ma J."/>
        </authorList>
    </citation>
    <scope>NUCLEOTIDE SEQUENCE [LARGE SCALE GENOMIC DNA]</scope>
    <source>
        <strain evidence="3">IBRC-M 10906</strain>
    </source>
</reference>
<gene>
    <name evidence="2" type="ORF">ACFS2C_03290</name>
</gene>
<dbReference type="RefSeq" id="WP_377384071.1">
    <property type="nucleotide sequence ID" value="NZ_JBHSAN010000001.1"/>
</dbReference>
<dbReference type="Gene3D" id="3.60.15.10">
    <property type="entry name" value="Ribonuclease Z/Hydroxyacylglutathione hydrolase-like"/>
    <property type="match status" value="1"/>
</dbReference>
<dbReference type="InterPro" id="IPR001279">
    <property type="entry name" value="Metallo-B-lactamas"/>
</dbReference>
<accession>A0ABW5W390</accession>